<feature type="transmembrane region" description="Helical" evidence="2">
    <location>
        <begin position="218"/>
        <end position="237"/>
    </location>
</feature>
<protein>
    <recommendedName>
        <fullName evidence="6">Gram-positive cocci surface proteins LPxTG domain-containing protein</fullName>
    </recommendedName>
</protein>
<sequence length="242" mass="24463">MRRSTALPGMLVLALLALAGQAAAQPPLASGDPRATAFDGNATTCAGFGGTLVTGQLTVSVTSTHVTITAVPPQITLTAVVLKGGDAYNLYLPAGLGALPWTGLHSPLVGQNGNIPQISHWFACGTTKTTTTKTTTTTTTRTTTATTTTTTRATSTTRTSTTTGGTTTSPGSTEPTTTPSSTSGESTTPVVSTTPVRTTAPVPVAEEDLARTGFDGGWLLALGVLLLLGGGLTLAVLRSHRR</sequence>
<proteinExistence type="predicted"/>
<evidence type="ECO:0000256" key="3">
    <source>
        <dbReference type="SAM" id="SignalP"/>
    </source>
</evidence>
<dbReference type="Proteomes" id="UP001519363">
    <property type="component" value="Unassembled WGS sequence"/>
</dbReference>
<dbReference type="RefSeq" id="WP_143343084.1">
    <property type="nucleotide sequence ID" value="NZ_JAGIOO010000001.1"/>
</dbReference>
<organism evidence="4 5">
    <name type="scientific">Crossiella equi</name>
    <dbReference type="NCBI Taxonomy" id="130796"/>
    <lineage>
        <taxon>Bacteria</taxon>
        <taxon>Bacillati</taxon>
        <taxon>Actinomycetota</taxon>
        <taxon>Actinomycetes</taxon>
        <taxon>Pseudonocardiales</taxon>
        <taxon>Pseudonocardiaceae</taxon>
        <taxon>Crossiella</taxon>
    </lineage>
</organism>
<evidence type="ECO:0000256" key="2">
    <source>
        <dbReference type="SAM" id="Phobius"/>
    </source>
</evidence>
<evidence type="ECO:0008006" key="6">
    <source>
        <dbReference type="Google" id="ProtNLM"/>
    </source>
</evidence>
<dbReference type="EMBL" id="JAGIOO010000001">
    <property type="protein sequence ID" value="MBP2476708.1"/>
    <property type="molecule type" value="Genomic_DNA"/>
</dbReference>
<accession>A0ABS5AJF4</accession>
<reference evidence="4 5" key="1">
    <citation type="submission" date="2021-03" db="EMBL/GenBank/DDBJ databases">
        <title>Sequencing the genomes of 1000 actinobacteria strains.</title>
        <authorList>
            <person name="Klenk H.-P."/>
        </authorList>
    </citation>
    <scope>NUCLEOTIDE SEQUENCE [LARGE SCALE GENOMIC DNA]</scope>
    <source>
        <strain evidence="4 5">DSM 44580</strain>
    </source>
</reference>
<comment type="caution">
    <text evidence="4">The sequence shown here is derived from an EMBL/GenBank/DDBJ whole genome shotgun (WGS) entry which is preliminary data.</text>
</comment>
<feature type="chain" id="PRO_5046543927" description="Gram-positive cocci surface proteins LPxTG domain-containing protein" evidence="3">
    <location>
        <begin position="25"/>
        <end position="242"/>
    </location>
</feature>
<keyword evidence="2" id="KW-0472">Membrane</keyword>
<keyword evidence="5" id="KW-1185">Reference proteome</keyword>
<evidence type="ECO:0000313" key="4">
    <source>
        <dbReference type="EMBL" id="MBP2476708.1"/>
    </source>
</evidence>
<evidence type="ECO:0000313" key="5">
    <source>
        <dbReference type="Proteomes" id="UP001519363"/>
    </source>
</evidence>
<keyword evidence="2" id="KW-1133">Transmembrane helix</keyword>
<name>A0ABS5AJF4_9PSEU</name>
<keyword evidence="2" id="KW-0812">Transmembrane</keyword>
<keyword evidence="3" id="KW-0732">Signal</keyword>
<feature type="signal peptide" evidence="3">
    <location>
        <begin position="1"/>
        <end position="24"/>
    </location>
</feature>
<gene>
    <name evidence="4" type="ORF">JOF53_005580</name>
</gene>
<feature type="region of interest" description="Disordered" evidence="1">
    <location>
        <begin position="130"/>
        <end position="199"/>
    </location>
</feature>
<evidence type="ECO:0000256" key="1">
    <source>
        <dbReference type="SAM" id="MobiDB-lite"/>
    </source>
</evidence>